<reference evidence="2" key="1">
    <citation type="journal article" date="2019" name="Int. J. Syst. Evol. Microbiol.">
        <title>The Global Catalogue of Microorganisms (GCM) 10K type strain sequencing project: providing services to taxonomists for standard genome sequencing and annotation.</title>
        <authorList>
            <consortium name="The Broad Institute Genomics Platform"/>
            <consortium name="The Broad Institute Genome Sequencing Center for Infectious Disease"/>
            <person name="Wu L."/>
            <person name="Ma J."/>
        </authorList>
    </citation>
    <scope>NUCLEOTIDE SEQUENCE [LARGE SCALE GENOMIC DNA]</scope>
    <source>
        <strain evidence="2">KCTC 52640</strain>
    </source>
</reference>
<sequence length="183" mass="20202">MAANQKRQQKPRLFIRQGGGTSFDSICLLCNMGNESVYLRGVFIDIQTVEGEQQTAIAEKEWKGGAEASTADDIAQGPIASSQQMSMGSFRQLLQEACRKAGLIKGKTVSEDALFWQRLESFTVTAIVTVGPYEKTVGATRSFQIDQSNQQLTSKSASTFLRSSRRDVKALGRYLSRYIDEDA</sequence>
<dbReference type="RefSeq" id="WP_380690156.1">
    <property type="nucleotide sequence ID" value="NZ_JBHRSS010000005.1"/>
</dbReference>
<dbReference type="Proteomes" id="UP001595462">
    <property type="component" value="Unassembled WGS sequence"/>
</dbReference>
<organism evidence="1 2">
    <name type="scientific">Salinisphaera aquimarina</name>
    <dbReference type="NCBI Taxonomy" id="2094031"/>
    <lineage>
        <taxon>Bacteria</taxon>
        <taxon>Pseudomonadati</taxon>
        <taxon>Pseudomonadota</taxon>
        <taxon>Gammaproteobacteria</taxon>
        <taxon>Salinisphaerales</taxon>
        <taxon>Salinisphaeraceae</taxon>
        <taxon>Salinisphaera</taxon>
    </lineage>
</organism>
<evidence type="ECO:0000313" key="1">
    <source>
        <dbReference type="EMBL" id="MFC3104732.1"/>
    </source>
</evidence>
<name>A0ABV7ET05_9GAMM</name>
<keyword evidence="2" id="KW-1185">Reference proteome</keyword>
<evidence type="ECO:0000313" key="2">
    <source>
        <dbReference type="Proteomes" id="UP001595462"/>
    </source>
</evidence>
<gene>
    <name evidence="1" type="ORF">ACFOSU_12640</name>
</gene>
<protein>
    <submittedName>
        <fullName evidence="1">Uncharacterized protein</fullName>
    </submittedName>
</protein>
<comment type="caution">
    <text evidence="1">The sequence shown here is derived from an EMBL/GenBank/DDBJ whole genome shotgun (WGS) entry which is preliminary data.</text>
</comment>
<proteinExistence type="predicted"/>
<accession>A0ABV7ET05</accession>
<dbReference type="EMBL" id="JBHRSS010000005">
    <property type="protein sequence ID" value="MFC3104732.1"/>
    <property type="molecule type" value="Genomic_DNA"/>
</dbReference>